<feature type="transmembrane region" description="Helical" evidence="5">
    <location>
        <begin position="328"/>
        <end position="348"/>
    </location>
</feature>
<dbReference type="EnsemblMetazoa" id="XM_001602808">
    <property type="protein sequence ID" value="XP_001602858"/>
    <property type="gene ID" value="LOC100119005"/>
</dbReference>
<dbReference type="PANTHER" id="PTHR15937">
    <property type="entry name" value="TRANSMEMBRANE 7 SUPERFAMILY MEMBER 3"/>
    <property type="match status" value="1"/>
</dbReference>
<keyword evidence="2 5" id="KW-0812">Transmembrane</keyword>
<sequence>MIRYRSGNFFALFFTFLALSTASELSTTILQVPDGGTANISLSTYNKTQNVDQAFTQLININDSANFAITVNDIPTEVSFVIIQLHAYMHNASMSYNKTSIKRTPGNFVIGTNIGLYVDTTGVADTVVYASNENNFEIAGLVAVVAYRYDAPSPGGCNMEFDIKRSPFQKLFYNHATVTVDAQPAAVPNIGNFELPCEKYPLQHDAYRMYLPEEDFSNETYFSAIANMLTVRDIERNADFIPASIYGSPMRRVFSVYPGTGSIHGMVARFGSQSAAYVPIVTYGCDSSSWSNSCSMLTTTFSKVLCALTFFIGLFVTMRGQYYFKTSMFLMGLLFGGFIGYILGNFIGTFDITGVLVSALVIGTMSSLLWFVLWSCLSSPIPSLMLSGLTLGTFFFCLFYFTIPVGLLYLEVNAYFCLIFASFLIVSILIFSLIPLAGNIICFTTLGAYATILSIDYYCGASFKYILLNAIRRATVSNFNVAIIQPPYQDKDVLLTVFWSFLVILGLYKQCATNWNRAPFPPSSPILVRDTENAPLLGGQRYRSRYRSFNNPRFRYENSSELRF</sequence>
<dbReference type="GO" id="GO:0043069">
    <property type="term" value="P:negative regulation of programmed cell death"/>
    <property type="evidence" value="ECO:0007669"/>
    <property type="project" value="TreeGrafter"/>
</dbReference>
<evidence type="ECO:0000256" key="5">
    <source>
        <dbReference type="SAM" id="Phobius"/>
    </source>
</evidence>
<feature type="transmembrane region" description="Helical" evidence="5">
    <location>
        <begin position="296"/>
        <end position="316"/>
    </location>
</feature>
<dbReference type="PANTHER" id="PTHR15937:SF3">
    <property type="entry name" value="TRANSMEMBRANE 7 SUPERFAMILY MEMBER 3"/>
    <property type="match status" value="1"/>
</dbReference>
<feature type="domain" description="TM7S3/TM198-like" evidence="7">
    <location>
        <begin position="306"/>
        <end position="511"/>
    </location>
</feature>
<dbReference type="OMA" id="VCTWYLQ"/>
<dbReference type="InParanoid" id="A0A7M7G3S1"/>
<dbReference type="AlphaFoldDB" id="A0A7M7G3S1"/>
<evidence type="ECO:0000259" key="7">
    <source>
        <dbReference type="Pfam" id="PF13886"/>
    </source>
</evidence>
<accession>A0A7M7G3S1</accession>
<keyword evidence="4 5" id="KW-0472">Membrane</keyword>
<dbReference type="Pfam" id="PF25992">
    <property type="entry name" value="Ig_TM7SF3_N"/>
    <property type="match status" value="1"/>
</dbReference>
<name>A0A7M7G3S1_NASVI</name>
<dbReference type="OrthoDB" id="5967337at2759"/>
<organism evidence="8 9">
    <name type="scientific">Nasonia vitripennis</name>
    <name type="common">Parasitic wasp</name>
    <dbReference type="NCBI Taxonomy" id="7425"/>
    <lineage>
        <taxon>Eukaryota</taxon>
        <taxon>Metazoa</taxon>
        <taxon>Ecdysozoa</taxon>
        <taxon>Arthropoda</taxon>
        <taxon>Hexapoda</taxon>
        <taxon>Insecta</taxon>
        <taxon>Pterygota</taxon>
        <taxon>Neoptera</taxon>
        <taxon>Endopterygota</taxon>
        <taxon>Hymenoptera</taxon>
        <taxon>Apocrita</taxon>
        <taxon>Proctotrupomorpha</taxon>
        <taxon>Chalcidoidea</taxon>
        <taxon>Pteromalidae</taxon>
        <taxon>Pteromalinae</taxon>
        <taxon>Nasonia</taxon>
    </lineage>
</organism>
<keyword evidence="6" id="KW-0732">Signal</keyword>
<evidence type="ECO:0000256" key="3">
    <source>
        <dbReference type="ARBA" id="ARBA00022989"/>
    </source>
</evidence>
<reference evidence="8" key="1">
    <citation type="submission" date="2021-01" db="UniProtKB">
        <authorList>
            <consortium name="EnsemblMetazoa"/>
        </authorList>
    </citation>
    <scope>IDENTIFICATION</scope>
</reference>
<feature type="transmembrane region" description="Helical" evidence="5">
    <location>
        <begin position="384"/>
        <end position="407"/>
    </location>
</feature>
<dbReference type="GO" id="GO:0005886">
    <property type="term" value="C:plasma membrane"/>
    <property type="evidence" value="ECO:0007669"/>
    <property type="project" value="TreeGrafter"/>
</dbReference>
<evidence type="ECO:0000256" key="2">
    <source>
        <dbReference type="ARBA" id="ARBA00022692"/>
    </source>
</evidence>
<evidence type="ECO:0000256" key="1">
    <source>
        <dbReference type="ARBA" id="ARBA00004141"/>
    </source>
</evidence>
<feature type="transmembrane region" description="Helical" evidence="5">
    <location>
        <begin position="354"/>
        <end position="377"/>
    </location>
</feature>
<gene>
    <name evidence="8" type="primary">100119005</name>
</gene>
<dbReference type="KEGG" id="nvi:100119005"/>
<dbReference type="InterPro" id="IPR042502">
    <property type="entry name" value="TM7SF3"/>
</dbReference>
<dbReference type="Pfam" id="PF13886">
    <property type="entry name" value="TM7S3_TM198"/>
    <property type="match status" value="1"/>
</dbReference>
<dbReference type="InterPro" id="IPR025256">
    <property type="entry name" value="TM7S3/TM198-like_dom"/>
</dbReference>
<evidence type="ECO:0000313" key="8">
    <source>
        <dbReference type="EnsemblMetazoa" id="XP_001602858"/>
    </source>
</evidence>
<feature type="signal peptide" evidence="6">
    <location>
        <begin position="1"/>
        <end position="22"/>
    </location>
</feature>
<evidence type="ECO:0000256" key="6">
    <source>
        <dbReference type="SAM" id="SignalP"/>
    </source>
</evidence>
<proteinExistence type="predicted"/>
<keyword evidence="9" id="KW-1185">Reference proteome</keyword>
<keyword evidence="3 5" id="KW-1133">Transmembrane helix</keyword>
<feature type="transmembrane region" description="Helical" evidence="5">
    <location>
        <begin position="413"/>
        <end position="434"/>
    </location>
</feature>
<evidence type="ECO:0000256" key="4">
    <source>
        <dbReference type="ARBA" id="ARBA00023136"/>
    </source>
</evidence>
<evidence type="ECO:0000313" key="9">
    <source>
        <dbReference type="Proteomes" id="UP000002358"/>
    </source>
</evidence>
<feature type="transmembrane region" description="Helical" evidence="5">
    <location>
        <begin position="446"/>
        <end position="467"/>
    </location>
</feature>
<comment type="subcellular location">
    <subcellularLocation>
        <location evidence="1">Membrane</location>
        <topology evidence="1">Multi-pass membrane protein</topology>
    </subcellularLocation>
</comment>
<protein>
    <recommendedName>
        <fullName evidence="7">TM7S3/TM198-like domain-containing protein</fullName>
    </recommendedName>
</protein>
<dbReference type="Proteomes" id="UP000002358">
    <property type="component" value="Unassembled WGS sequence"/>
</dbReference>
<feature type="chain" id="PRO_5029612998" description="TM7S3/TM198-like domain-containing protein" evidence="6">
    <location>
        <begin position="23"/>
        <end position="564"/>
    </location>
</feature>